<evidence type="ECO:0000256" key="7">
    <source>
        <dbReference type="ARBA" id="ARBA00022840"/>
    </source>
</evidence>
<proteinExistence type="inferred from homology"/>
<evidence type="ECO:0000259" key="15">
    <source>
        <dbReference type="PROSITE" id="PS51192"/>
    </source>
</evidence>
<comment type="similarity">
    <text evidence="2">Belongs to the SNF2/RAD54 helicase family. SWR1 subfamily.</text>
</comment>
<dbReference type="Pfam" id="PF00271">
    <property type="entry name" value="Helicase_C"/>
    <property type="match status" value="1"/>
</dbReference>
<keyword evidence="7" id="KW-0067">ATP-binding</keyword>
<dbReference type="GO" id="GO:0042393">
    <property type="term" value="F:histone binding"/>
    <property type="evidence" value="ECO:0007669"/>
    <property type="project" value="TreeGrafter"/>
</dbReference>
<protein>
    <submittedName>
        <fullName evidence="18">Helicase domino</fullName>
    </submittedName>
</protein>
<accession>A0AAV4UTX7</accession>
<feature type="compositionally biased region" description="Basic and acidic residues" evidence="13">
    <location>
        <begin position="817"/>
        <end position="828"/>
    </location>
</feature>
<feature type="compositionally biased region" description="Acidic residues" evidence="13">
    <location>
        <begin position="790"/>
        <end position="807"/>
    </location>
</feature>
<dbReference type="InterPro" id="IPR001650">
    <property type="entry name" value="Helicase_C-like"/>
</dbReference>
<dbReference type="CDD" id="cd18793">
    <property type="entry name" value="SF2_C_SNF"/>
    <property type="match status" value="1"/>
</dbReference>
<keyword evidence="12" id="KW-0539">Nucleus</keyword>
<evidence type="ECO:0000259" key="16">
    <source>
        <dbReference type="PROSITE" id="PS51194"/>
    </source>
</evidence>
<evidence type="ECO:0000313" key="18">
    <source>
        <dbReference type="EMBL" id="GIY61257.1"/>
    </source>
</evidence>
<dbReference type="Gene3D" id="3.40.50.300">
    <property type="entry name" value="P-loop containing nucleotide triphosphate hydrolases"/>
    <property type="match status" value="1"/>
</dbReference>
<evidence type="ECO:0000256" key="13">
    <source>
        <dbReference type="SAM" id="MobiDB-lite"/>
    </source>
</evidence>
<dbReference type="Pfam" id="PF00176">
    <property type="entry name" value="SNF2-rel_dom"/>
    <property type="match status" value="1"/>
</dbReference>
<feature type="compositionally biased region" description="Basic and acidic residues" evidence="13">
    <location>
        <begin position="873"/>
        <end position="895"/>
    </location>
</feature>
<keyword evidence="11" id="KW-0804">Transcription</keyword>
<evidence type="ECO:0000256" key="6">
    <source>
        <dbReference type="ARBA" id="ARBA00022806"/>
    </source>
</evidence>
<comment type="subcellular location">
    <subcellularLocation>
        <location evidence="1">Nucleus</location>
    </subcellularLocation>
</comment>
<feature type="region of interest" description="Disordered" evidence="13">
    <location>
        <begin position="666"/>
        <end position="836"/>
    </location>
</feature>
<keyword evidence="6 18" id="KW-0347">Helicase</keyword>
<dbReference type="GO" id="GO:0006338">
    <property type="term" value="P:chromatin remodeling"/>
    <property type="evidence" value="ECO:0007669"/>
    <property type="project" value="UniProtKB-ARBA"/>
</dbReference>
<dbReference type="Proteomes" id="UP001054837">
    <property type="component" value="Unassembled WGS sequence"/>
</dbReference>
<comment type="caution">
    <text evidence="18">The sequence shown here is derived from an EMBL/GenBank/DDBJ whole genome shotgun (WGS) entry which is preliminary data.</text>
</comment>
<dbReference type="InterPro" id="IPR000330">
    <property type="entry name" value="SNF2_N"/>
</dbReference>
<dbReference type="PANTHER" id="PTHR45685:SF1">
    <property type="entry name" value="HELICASE SRCAP"/>
    <property type="match status" value="1"/>
</dbReference>
<dbReference type="SMART" id="SM00487">
    <property type="entry name" value="DEXDc"/>
    <property type="match status" value="1"/>
</dbReference>
<feature type="region of interest" description="Disordered" evidence="13">
    <location>
        <begin position="1"/>
        <end position="34"/>
    </location>
</feature>
<dbReference type="InterPro" id="IPR001005">
    <property type="entry name" value="SANT/Myb"/>
</dbReference>
<dbReference type="PROSITE" id="PS51204">
    <property type="entry name" value="HSA"/>
    <property type="match status" value="1"/>
</dbReference>
<keyword evidence="8" id="KW-0156">Chromatin regulator</keyword>
<dbReference type="InterPro" id="IPR038718">
    <property type="entry name" value="SNF2-like_sf"/>
</dbReference>
<dbReference type="GO" id="GO:0016887">
    <property type="term" value="F:ATP hydrolysis activity"/>
    <property type="evidence" value="ECO:0007669"/>
    <property type="project" value="TreeGrafter"/>
</dbReference>
<dbReference type="GO" id="GO:0005524">
    <property type="term" value="F:ATP binding"/>
    <property type="evidence" value="ECO:0007669"/>
    <property type="project" value="UniProtKB-KW"/>
</dbReference>
<dbReference type="PROSITE" id="PS50090">
    <property type="entry name" value="MYB_LIKE"/>
    <property type="match status" value="1"/>
</dbReference>
<dbReference type="SMART" id="SM00573">
    <property type="entry name" value="HSA"/>
    <property type="match status" value="1"/>
</dbReference>
<dbReference type="GO" id="GO:0140096">
    <property type="term" value="F:catalytic activity, acting on a protein"/>
    <property type="evidence" value="ECO:0007669"/>
    <property type="project" value="UniProtKB-ARBA"/>
</dbReference>
<evidence type="ECO:0000256" key="4">
    <source>
        <dbReference type="ARBA" id="ARBA00022741"/>
    </source>
</evidence>
<evidence type="ECO:0000256" key="12">
    <source>
        <dbReference type="ARBA" id="ARBA00023242"/>
    </source>
</evidence>
<gene>
    <name evidence="18" type="primary">dom</name>
    <name evidence="18" type="ORF">CDAR_286541</name>
</gene>
<feature type="compositionally biased region" description="Low complexity" evidence="13">
    <location>
        <begin position="3114"/>
        <end position="3123"/>
    </location>
</feature>
<dbReference type="InterPro" id="IPR049730">
    <property type="entry name" value="SNF2/RAD54-like_C"/>
</dbReference>
<dbReference type="Pfam" id="PF07529">
    <property type="entry name" value="HSA"/>
    <property type="match status" value="1"/>
</dbReference>
<evidence type="ECO:0000256" key="9">
    <source>
        <dbReference type="ARBA" id="ARBA00023015"/>
    </source>
</evidence>
<dbReference type="EMBL" id="BPLQ01011930">
    <property type="protein sequence ID" value="GIY61257.1"/>
    <property type="molecule type" value="Genomic_DNA"/>
</dbReference>
<feature type="compositionally biased region" description="Polar residues" evidence="13">
    <location>
        <begin position="677"/>
        <end position="690"/>
    </location>
</feature>
<evidence type="ECO:0000256" key="11">
    <source>
        <dbReference type="ARBA" id="ARBA00023163"/>
    </source>
</evidence>
<dbReference type="InterPro" id="IPR050520">
    <property type="entry name" value="INO80/SWR1_helicase"/>
</dbReference>
<feature type="domain" description="Helicase C-terminal" evidence="16">
    <location>
        <begin position="1767"/>
        <end position="1917"/>
    </location>
</feature>
<evidence type="ECO:0000256" key="8">
    <source>
        <dbReference type="ARBA" id="ARBA00022853"/>
    </source>
</evidence>
<evidence type="ECO:0000256" key="3">
    <source>
        <dbReference type="ARBA" id="ARBA00022553"/>
    </source>
</evidence>
<dbReference type="PANTHER" id="PTHR45685">
    <property type="entry name" value="HELICASE SRCAP-RELATED"/>
    <property type="match status" value="1"/>
</dbReference>
<keyword evidence="4" id="KW-0547">Nucleotide-binding</keyword>
<dbReference type="FunFam" id="3.40.50.300:FF:000529">
    <property type="entry name" value="helicase SRCAP isoform X1"/>
    <property type="match status" value="1"/>
</dbReference>
<evidence type="ECO:0000313" key="19">
    <source>
        <dbReference type="Proteomes" id="UP001054837"/>
    </source>
</evidence>
<dbReference type="CDD" id="cd18003">
    <property type="entry name" value="DEXQc_SRCAP"/>
    <property type="match status" value="1"/>
</dbReference>
<organism evidence="18 19">
    <name type="scientific">Caerostris darwini</name>
    <dbReference type="NCBI Taxonomy" id="1538125"/>
    <lineage>
        <taxon>Eukaryota</taxon>
        <taxon>Metazoa</taxon>
        <taxon>Ecdysozoa</taxon>
        <taxon>Arthropoda</taxon>
        <taxon>Chelicerata</taxon>
        <taxon>Arachnida</taxon>
        <taxon>Araneae</taxon>
        <taxon>Araneomorphae</taxon>
        <taxon>Entelegynae</taxon>
        <taxon>Araneoidea</taxon>
        <taxon>Araneidae</taxon>
        <taxon>Caerostris</taxon>
    </lineage>
</organism>
<feature type="domain" description="Helicase ATP-binding" evidence="15">
    <location>
        <begin position="949"/>
        <end position="1114"/>
    </location>
</feature>
<feature type="compositionally biased region" description="Acidic residues" evidence="13">
    <location>
        <begin position="697"/>
        <end position="712"/>
    </location>
</feature>
<dbReference type="Gene3D" id="3.40.50.10810">
    <property type="entry name" value="Tandem AAA-ATPase domain"/>
    <property type="match status" value="1"/>
</dbReference>
<dbReference type="GO" id="GO:0004386">
    <property type="term" value="F:helicase activity"/>
    <property type="evidence" value="ECO:0007669"/>
    <property type="project" value="UniProtKB-KW"/>
</dbReference>
<evidence type="ECO:0000259" key="14">
    <source>
        <dbReference type="PROSITE" id="PS50090"/>
    </source>
</evidence>
<name>A0AAV4UTX7_9ARAC</name>
<reference evidence="18 19" key="1">
    <citation type="submission" date="2021-06" db="EMBL/GenBank/DDBJ databases">
        <title>Caerostris darwini draft genome.</title>
        <authorList>
            <person name="Kono N."/>
            <person name="Arakawa K."/>
        </authorList>
    </citation>
    <scope>NUCLEOTIDE SEQUENCE [LARGE SCALE GENOMIC DNA]</scope>
</reference>
<dbReference type="GO" id="GO:0000812">
    <property type="term" value="C:Swr1 complex"/>
    <property type="evidence" value="ECO:0007669"/>
    <property type="project" value="TreeGrafter"/>
</dbReference>
<sequence>MIQARKDGNVTNEQKSEDQVPSSPSQRAASTIRTVHSVDQRRATFVTNTVGNPTTVILSESGTIPEGSTLQYRRVSVGPQLQHVVTPVQIQGTSSATASESTNPRCAVTSTQDLSHILIAGTSNSTLQTVELQNSIVNVSASMQQQFQTLGNITNVVTSAQRTANASVVTQPVTQTPRIVLNSGGMSDVYAVRITPSTLGSTGSSQQIMVLDSSATLTPSSDVTKVHSYSLASAAVSSLTPANAMQKIVISASGQPLHVTSMTPKSPISHNQLKTGVKRQLLATSPVRTTVVTVNMSDFMSHMSNVNKVMYCLSSNESQASSIIPGSPKAKRIKLEKDVASNRDLINRKIVADYLRKKSETLKMMYYQHLTEYFFLKENVNLSEYVAWRKKLKPELLQYLKANRLEVSDDINIITDILTQSTPLCIGNPSLFSLALPIDSSSSQSLSCSSQSQTFRTTALPTSSQQLVNASPVILSTIAKNSRQPVTPLKHSSKVNSISSVYDSQIGSQEEIVERAKQEAYVMQKISEMRKEGLWSSKRLPKVAEGPRSKAHWDYLLEEMVWLATDFAQERKWKKAAAKKCARMITKYFQEKEIKAKNAEKDEQMRLRKLASTVAREIKQFWNNIEKLAEYKQQTWLEEKKKKVFDVRLNFFMDQTEKYSSWLTQGLNRSNKDSPESSRASSPIQDSTPHSPKRADDSDDFEPSDSEGDDEATIQKEEENINEYEQNEEIKLLQQESEMPFEDFLESLPPEILNSHTSLNDGKLNEDEETSQFSTEKISTQDEKKQTTNSDDDDFQMSEEEEDDEQTLLEQENQEVNVDHDQEMRDLEAENEMSIEELREKYSGAYASDFELSTSEQFDCINDSESSDEFSEDENKGEFDNETSLKELTAQDKNESGNPSKEISDIAAAAESFQPKGNTLSTTQVCTKVPFLLKHTLREYQHIGLDWLNAMNEKKLNGILADEMGLGKTIQTISLLAHLACEKGIWGPHLIVVPTSVMLNWEMEFKKWCPAFKILTYYGTPKERKQKRVGWTKFNAFHVCITSYKLVVQDHQSFRRKKWKYLILDEAHHIKNFKSQRWQMLLNFQSSHRLLLTGTPLQNNLTELWSLMHFLMPNVFQSHREFTEWFVNPLTGMIEGRDEYNDNLIKRLHKILRPFLLRRLKCEVEKQLPKKYEHVVICKLSNRQRYLYDDFMSQTKTKETLATGNFMSVINILMQLRKVCNHPNMFEERPTISPFLMEGIKYHTASLAYSALDYDPFKHISLLSLNLLLADLELSLTAFAAHRVKKFQVPQKLIVEIDDLPESPPPCPVVKMKVNFCNSQASSNPTPSTPRPTAALRLPTSVPNRLTTPSAGQPQRFMVIPGQQVARAAQQVARTVTPVTSGGNQTTSGQTEQYTLQLVQPGSAVTSLAPLGGLTLQLQPPGGNRVQCIQSLIGGIGRVVQTPAGPHFVITSVAEQPAITAQPTVASTTANVQPVVLSANIATTTVLASGQKVGNSSMTSPFLSSITRPLINSTSSSTLNNQTVHNRPLARVAPFNGHSPATTNVESSVNQNHVQASKAPVVHSLTKPVAPNPRPLAIVDVPAEEPNSIYYLENLALAKEQQRKDCLATLAKINSRRCGACPIYGKDLVEAVTIVNSLKHPKTGSPWMGKGYVNCLNAIHAKDNPSLLWDHTETLSNIVKTPEDRLIELLDIIYRFVFVVPAVAAPPVEIHVSHPAPWKLNEQKTMIEELNNYVTPASAFLHPIVSNVKTQFPELRLIQYDCGKLQRLASLLWELKTDHHRVLIFTQMTRMLDILEQFLNYHGHAYLRLDGNTKVEQRQALMERFNADKRIFCFILSTRSGGIGVNLTGADTVIFYDSDWNPTMDAQAQDRCHRIGQTRDVHIYRLISERTIEENILKKANQKRILGDLAIEGGNFTTAFFKKNSLHDLFGFGTKAEKKIEEIHTEKVSEDQEKQENFSQKELEQALGMAEEESDLQAAQTASAEAVAELAEFDESIPLDNDSRDNEEKSAVEDELEKLMFELSPVERYALKFVESLQEPVSLEQLKLAEEEIEAHKKDWELGHLKALKQEEERRSRQFGDDDSPLYCSREAANQIYFSVNGQEEMPIWAPPTPPTDENDIYIDCSVSFWYDTSLMHESKLPPVYIKKEAKRLKLDPVIAASATTRKQKVRKDETINIPRSLFDRPSAAILKMRREVKMQKVKGMMAGTSSLPKPNLTSFPGLKQPSIVVNKPAMETFQEKQDWLIQEDWAILQVIQELQGIPLNLTVLMPAHTPNWDLCSEAVFAVSRNHRSAKACRVRYENVIVPREEGKILYDTNPKKQKKTKGIYKTKNNRPMKTSQLFAQDNNATFSKIINERYKVLVENATKRKASEKQPFMQVSKNVKVASILAENGINYEAPLSPVQIAANRSERIAREKQKSQTSTVVLTPAVIQSGAQTTSQVPDQTISTQRQVAQQATVSVSGTANLNAQQAQAVIASIAQAQQLQVALSKTNVTSVSLAKSLTSGIMVNASSAGTLANLTKALGQAGVTSISTQDAVQNAAIAAALNNATLRNQRATVTAAGGTTTGMTVQEMVVAAAAAGQVRAATTVTGGLSTSPAVVSVSNLTAVQLASQRLAGTALSPATTVASAAVNQLNAQSVTPQRNITQLSQLQAIRQSALIRNNRNEHAAKQHQLKRLQTVQQQASSSSAKVAIGTAGTLTVAAQQRVAQQITMKQGRPMSDAEMTQLLKRQQLQKQQQVNLTTAQILAQAQAQLQVQPQQVSITGGTATLVKTVTAPISGTSSLAIPVSTVTVGGVNINVSVPQGKAGTGQAKAAGLTNQQIRQLQLQQQIFQARKGKATANLTQLAKVQGKGAGLTATSLAGSMNAVQIVQHNPQVGSTQQMKGLQTAMTVQQIQQAMKQAIPQNLPVVVTATPSLPSITQQQQHSSVGLRGEPGVASSVKAQTTTLPSTTLTTSGVLKGSPAVVVGQQQTAAILQQVAASQGSGLTPQAVTLAVRAAQGQQQQVQIQVQPQSQVVSAALQSTQNRIQQQNAAGQVSSILSPTATIVQQVAADSVVPSSAHVVMHTGATSSSPSALTLSASLVTSQSASPSAQVVQAAMQAAKLQQQQAAAAAQQQKASPYTMRLRNPPK</sequence>
<keyword evidence="5" id="KW-0378">Hydrolase</keyword>
<keyword evidence="19" id="KW-1185">Reference proteome</keyword>
<dbReference type="FunFam" id="3.40.50.10810:FF:000005">
    <property type="entry name" value="Photoperiod-independent early flowering 1"/>
    <property type="match status" value="1"/>
</dbReference>
<dbReference type="PROSITE" id="PS51194">
    <property type="entry name" value="HELICASE_CTER"/>
    <property type="match status" value="1"/>
</dbReference>
<feature type="domain" description="HSA" evidence="17">
    <location>
        <begin position="540"/>
        <end position="612"/>
    </location>
</feature>
<dbReference type="InterPro" id="IPR027417">
    <property type="entry name" value="P-loop_NTPase"/>
</dbReference>
<dbReference type="PROSITE" id="PS51192">
    <property type="entry name" value="HELICASE_ATP_BIND_1"/>
    <property type="match status" value="1"/>
</dbReference>
<feature type="region of interest" description="Disordered" evidence="13">
    <location>
        <begin position="3114"/>
        <end position="3133"/>
    </location>
</feature>
<dbReference type="SUPFAM" id="SSF52540">
    <property type="entry name" value="P-loop containing nucleoside triphosphate hydrolases"/>
    <property type="match status" value="2"/>
</dbReference>
<keyword evidence="9" id="KW-0805">Transcription regulation</keyword>
<dbReference type="GO" id="GO:0010557">
    <property type="term" value="P:positive regulation of macromolecule biosynthetic process"/>
    <property type="evidence" value="ECO:0007669"/>
    <property type="project" value="UniProtKB-ARBA"/>
</dbReference>
<evidence type="ECO:0000256" key="5">
    <source>
        <dbReference type="ARBA" id="ARBA00022801"/>
    </source>
</evidence>
<evidence type="ECO:0000256" key="10">
    <source>
        <dbReference type="ARBA" id="ARBA00023125"/>
    </source>
</evidence>
<dbReference type="SMART" id="SM00490">
    <property type="entry name" value="HELICc"/>
    <property type="match status" value="1"/>
</dbReference>
<evidence type="ECO:0000256" key="2">
    <source>
        <dbReference type="ARBA" id="ARBA00009220"/>
    </source>
</evidence>
<feature type="domain" description="Myb-like" evidence="14">
    <location>
        <begin position="2236"/>
        <end position="2305"/>
    </location>
</feature>
<dbReference type="GO" id="GO:0003677">
    <property type="term" value="F:DNA binding"/>
    <property type="evidence" value="ECO:0007669"/>
    <property type="project" value="UniProtKB-KW"/>
</dbReference>
<feature type="compositionally biased region" description="Basic and acidic residues" evidence="13">
    <location>
        <begin position="1"/>
        <end position="18"/>
    </location>
</feature>
<keyword evidence="10" id="KW-0238">DNA-binding</keyword>
<evidence type="ECO:0000259" key="17">
    <source>
        <dbReference type="PROSITE" id="PS51204"/>
    </source>
</evidence>
<keyword evidence="3" id="KW-0597">Phosphoprotein</keyword>
<dbReference type="InterPro" id="IPR014001">
    <property type="entry name" value="Helicase_ATP-bd"/>
</dbReference>
<feature type="region of interest" description="Disordered" evidence="13">
    <location>
        <begin position="862"/>
        <end position="900"/>
    </location>
</feature>
<feature type="compositionally biased region" description="Polar residues" evidence="13">
    <location>
        <begin position="19"/>
        <end position="34"/>
    </location>
</feature>
<evidence type="ECO:0000256" key="1">
    <source>
        <dbReference type="ARBA" id="ARBA00004123"/>
    </source>
</evidence>
<dbReference type="InterPro" id="IPR014012">
    <property type="entry name" value="HSA_dom"/>
</dbReference>
<dbReference type="GO" id="GO:0010468">
    <property type="term" value="P:regulation of gene expression"/>
    <property type="evidence" value="ECO:0007669"/>
    <property type="project" value="UniProtKB-ARBA"/>
</dbReference>